<dbReference type="InterPro" id="IPR013321">
    <property type="entry name" value="Arc_rbn_hlx_hlx"/>
</dbReference>
<reference evidence="1 2" key="1">
    <citation type="journal article" date="2019" name="Nat. Med.">
        <title>A library of human gut bacterial isolates paired with longitudinal multiomics data enables mechanistic microbiome research.</title>
        <authorList>
            <person name="Poyet M."/>
            <person name="Groussin M."/>
            <person name="Gibbons S.M."/>
            <person name="Avila-Pacheco J."/>
            <person name="Jiang X."/>
            <person name="Kearney S.M."/>
            <person name="Perrotta A.R."/>
            <person name="Berdy B."/>
            <person name="Zhao S."/>
            <person name="Lieberman T.D."/>
            <person name="Swanson P.K."/>
            <person name="Smith M."/>
            <person name="Roesemann S."/>
            <person name="Alexander J.E."/>
            <person name="Rich S.A."/>
            <person name="Livny J."/>
            <person name="Vlamakis H."/>
            <person name="Clish C."/>
            <person name="Bullock K."/>
            <person name="Deik A."/>
            <person name="Scott J."/>
            <person name="Pierce K.A."/>
            <person name="Xavier R.J."/>
            <person name="Alm E.J."/>
        </authorList>
    </citation>
    <scope>NUCLEOTIDE SEQUENCE [LARGE SCALE GENOMIC DNA]</scope>
    <source>
        <strain evidence="1 2">BIOML-A2</strain>
    </source>
</reference>
<gene>
    <name evidence="1" type="ORF">GKE97_14375</name>
</gene>
<evidence type="ECO:0000313" key="1">
    <source>
        <dbReference type="EMBL" id="MSB20697.1"/>
    </source>
</evidence>
<protein>
    <recommendedName>
        <fullName evidence="3">Arc family DNA-binding protein</fullName>
    </recommendedName>
</protein>
<dbReference type="AlphaFoldDB" id="A0A6I2RAD4"/>
<dbReference type="SUPFAM" id="SSF47598">
    <property type="entry name" value="Ribbon-helix-helix"/>
    <property type="match status" value="1"/>
</dbReference>
<proteinExistence type="predicted"/>
<dbReference type="Gene3D" id="1.10.1220.10">
    <property type="entry name" value="Met repressor-like"/>
    <property type="match status" value="1"/>
</dbReference>
<accession>A0A6I2RAD4</accession>
<sequence>MATNKKVFTLRLSDEVFDKIGVLATREHRSVTNYIEFVLLKHLKEIEDEQGVIKADGSSKEV</sequence>
<dbReference type="GO" id="GO:0006355">
    <property type="term" value="P:regulation of DNA-templated transcription"/>
    <property type="evidence" value="ECO:0007669"/>
    <property type="project" value="InterPro"/>
</dbReference>
<evidence type="ECO:0008006" key="3">
    <source>
        <dbReference type="Google" id="ProtNLM"/>
    </source>
</evidence>
<dbReference type="EMBL" id="WKPR01000015">
    <property type="protein sequence ID" value="MSB20697.1"/>
    <property type="molecule type" value="Genomic_DNA"/>
</dbReference>
<dbReference type="InterPro" id="IPR010985">
    <property type="entry name" value="Ribbon_hlx_hlx"/>
</dbReference>
<comment type="caution">
    <text evidence="1">The sequence shown here is derived from an EMBL/GenBank/DDBJ whole genome shotgun (WGS) entry which is preliminary data.</text>
</comment>
<name>A0A6I2RAD4_FLAPL</name>
<evidence type="ECO:0000313" key="2">
    <source>
        <dbReference type="Proteomes" id="UP000434475"/>
    </source>
</evidence>
<organism evidence="1 2">
    <name type="scientific">Flavonifractor plautii</name>
    <name type="common">Fusobacterium plautii</name>
    <dbReference type="NCBI Taxonomy" id="292800"/>
    <lineage>
        <taxon>Bacteria</taxon>
        <taxon>Bacillati</taxon>
        <taxon>Bacillota</taxon>
        <taxon>Clostridia</taxon>
        <taxon>Eubacteriales</taxon>
        <taxon>Oscillospiraceae</taxon>
        <taxon>Flavonifractor</taxon>
    </lineage>
</organism>
<dbReference type="Proteomes" id="UP000434475">
    <property type="component" value="Unassembled WGS sequence"/>
</dbReference>
<dbReference type="RefSeq" id="WP_009257812.1">
    <property type="nucleotide sequence ID" value="NZ_BAABZG010000001.1"/>
</dbReference>